<feature type="region of interest" description="Disordered" evidence="1">
    <location>
        <begin position="191"/>
        <end position="261"/>
    </location>
</feature>
<accession>A0A9P6X0I7</accession>
<dbReference type="AlphaFoldDB" id="A0A9P6X0I7"/>
<proteinExistence type="predicted"/>
<feature type="compositionally biased region" description="Basic and acidic residues" evidence="1">
    <location>
        <begin position="138"/>
        <end position="157"/>
    </location>
</feature>
<dbReference type="OrthoDB" id="2290810at2759"/>
<feature type="compositionally biased region" description="Low complexity" evidence="1">
    <location>
        <begin position="198"/>
        <end position="215"/>
    </location>
</feature>
<dbReference type="EMBL" id="JAANQT010002391">
    <property type="protein sequence ID" value="KAG1302536.1"/>
    <property type="molecule type" value="Genomic_DNA"/>
</dbReference>
<reference evidence="2" key="1">
    <citation type="journal article" date="2020" name="Microb. Genom.">
        <title>Genetic diversity of clinical and environmental Mucorales isolates obtained from an investigation of mucormycosis cases among solid organ transplant recipients.</title>
        <authorList>
            <person name="Nguyen M.H."/>
            <person name="Kaul D."/>
            <person name="Muto C."/>
            <person name="Cheng S.J."/>
            <person name="Richter R.A."/>
            <person name="Bruno V.M."/>
            <person name="Liu G."/>
            <person name="Beyhan S."/>
            <person name="Sundermann A.J."/>
            <person name="Mounaud S."/>
            <person name="Pasculle A.W."/>
            <person name="Nierman W.C."/>
            <person name="Driscoll E."/>
            <person name="Cumbie R."/>
            <person name="Clancy C.J."/>
            <person name="Dupont C.L."/>
        </authorList>
    </citation>
    <scope>NUCLEOTIDE SEQUENCE</scope>
    <source>
        <strain evidence="2">GL11</strain>
    </source>
</reference>
<organism evidence="2 3">
    <name type="scientific">Rhizopus oryzae</name>
    <name type="common">Mucormycosis agent</name>
    <name type="synonym">Rhizopus arrhizus var. delemar</name>
    <dbReference type="NCBI Taxonomy" id="64495"/>
    <lineage>
        <taxon>Eukaryota</taxon>
        <taxon>Fungi</taxon>
        <taxon>Fungi incertae sedis</taxon>
        <taxon>Mucoromycota</taxon>
        <taxon>Mucoromycotina</taxon>
        <taxon>Mucoromycetes</taxon>
        <taxon>Mucorales</taxon>
        <taxon>Mucorineae</taxon>
        <taxon>Rhizopodaceae</taxon>
        <taxon>Rhizopus</taxon>
    </lineage>
</organism>
<feature type="compositionally biased region" description="Acidic residues" evidence="1">
    <location>
        <begin position="12"/>
        <end position="22"/>
    </location>
</feature>
<evidence type="ECO:0000313" key="3">
    <source>
        <dbReference type="Proteomes" id="UP000716291"/>
    </source>
</evidence>
<comment type="caution">
    <text evidence="2">The sequence shown here is derived from an EMBL/GenBank/DDBJ whole genome shotgun (WGS) entry which is preliminary data.</text>
</comment>
<evidence type="ECO:0000256" key="1">
    <source>
        <dbReference type="SAM" id="MobiDB-lite"/>
    </source>
</evidence>
<feature type="compositionally biased region" description="Acidic residues" evidence="1">
    <location>
        <begin position="105"/>
        <end position="124"/>
    </location>
</feature>
<gene>
    <name evidence="2" type="ORF">G6F64_010844</name>
</gene>
<protein>
    <submittedName>
        <fullName evidence="2">Uncharacterized protein</fullName>
    </submittedName>
</protein>
<feature type="region of interest" description="Disordered" evidence="1">
    <location>
        <begin position="281"/>
        <end position="314"/>
    </location>
</feature>
<feature type="region of interest" description="Disordered" evidence="1">
    <location>
        <begin position="51"/>
        <end position="157"/>
    </location>
</feature>
<feature type="region of interest" description="Disordered" evidence="1">
    <location>
        <begin position="1"/>
        <end position="24"/>
    </location>
</feature>
<keyword evidence="3" id="KW-1185">Reference proteome</keyword>
<feature type="compositionally biased region" description="Basic and acidic residues" evidence="1">
    <location>
        <begin position="303"/>
        <end position="314"/>
    </location>
</feature>
<evidence type="ECO:0000313" key="2">
    <source>
        <dbReference type="EMBL" id="KAG1302536.1"/>
    </source>
</evidence>
<feature type="compositionally biased region" description="Acidic residues" evidence="1">
    <location>
        <begin position="281"/>
        <end position="292"/>
    </location>
</feature>
<dbReference type="Proteomes" id="UP000716291">
    <property type="component" value="Unassembled WGS sequence"/>
</dbReference>
<name>A0A9P6X0I7_RHIOR</name>
<feature type="compositionally biased region" description="Basic and acidic residues" evidence="1">
    <location>
        <begin position="244"/>
        <end position="261"/>
    </location>
</feature>
<sequence length="434" mass="49707">MYINTNRIQLPDDSDDEQLVDEQDTHSFEQQAYTPNHISIFKDQSSQQILSRNPFARAGEELQENQVKEIEEGEEEEEMGNKASGSKELIEFKGTTSFTTRNYENEPDWTELYQDEEDDKEEDSASNKVVENDEDQKEQDQKDTPEESDHLKEERIPQIEKEVLHLLPLPELSQEIPPNMILKRSSFEKSMYGEEPLTSGSRSNRQSSSTNRFSQISFSSNPRPKEEITKIETLGQLSEVGDDPLSKPSEERRPSVQEFINDKLENLGEKLAFTKKNITMEEDLSEEEEEDDNIKMSNSVINKENDSESKQDNKRIPLHRRANSSFIEVAAPIIARLTTHISGDDTPFSSALSLLAESPPAIEEEGDLFDFTKVIKIGKNIKNFSEEAVGSGIRMFSDIASKVKTTVELQEDERDLSNEEEEDDHENDWMHAYL</sequence>